<keyword evidence="2" id="KW-1185">Reference proteome</keyword>
<name>A0ABX1IEW3_9GAMM</name>
<sequence>MSNLSGEDHTPQNSDIVYGKQDSQAMVKWYDKHLRFKPVTIAWLTSISLLLTQGCALNKENKQIDINYKSLHMALPKEGLFSITKTSNLIALEYVNGSVVALSYFPSVTPGDNIEIAASAWFEFLFGTGYERDDYVKKILPIEEIRRIRWKFVESTKRVTRDHTRIYWLNYNTQAPIDARILIVREGHSEGYYEVIYKGDQKFPIDEIVESIDLSKN</sequence>
<organism evidence="1 2">
    <name type="scientific">Marichromatium bheemlicum</name>
    <dbReference type="NCBI Taxonomy" id="365339"/>
    <lineage>
        <taxon>Bacteria</taxon>
        <taxon>Pseudomonadati</taxon>
        <taxon>Pseudomonadota</taxon>
        <taxon>Gammaproteobacteria</taxon>
        <taxon>Chromatiales</taxon>
        <taxon>Chromatiaceae</taxon>
        <taxon>Marichromatium</taxon>
    </lineage>
</organism>
<comment type="caution">
    <text evidence="1">The sequence shown here is derived from an EMBL/GenBank/DDBJ whole genome shotgun (WGS) entry which is preliminary data.</text>
</comment>
<dbReference type="EMBL" id="JAAXKX010000037">
    <property type="protein sequence ID" value="NKN34695.1"/>
    <property type="molecule type" value="Genomic_DNA"/>
</dbReference>
<evidence type="ECO:0000313" key="2">
    <source>
        <dbReference type="Proteomes" id="UP000740754"/>
    </source>
</evidence>
<dbReference type="Proteomes" id="UP000740754">
    <property type="component" value="Unassembled WGS sequence"/>
</dbReference>
<gene>
    <name evidence="1" type="ORF">HF203_15870</name>
</gene>
<evidence type="ECO:0000313" key="1">
    <source>
        <dbReference type="EMBL" id="NKN34695.1"/>
    </source>
</evidence>
<proteinExistence type="predicted"/>
<protein>
    <recommendedName>
        <fullName evidence="3">DUF3261 domain-containing protein</fullName>
    </recommendedName>
</protein>
<evidence type="ECO:0008006" key="3">
    <source>
        <dbReference type="Google" id="ProtNLM"/>
    </source>
</evidence>
<accession>A0ABX1IEW3</accession>
<dbReference type="RefSeq" id="WP_168671062.1">
    <property type="nucleotide sequence ID" value="NZ_JAAXKX010000037.1"/>
</dbReference>
<reference evidence="1 2" key="1">
    <citation type="submission" date="2020-04" db="EMBL/GenBank/DDBJ databases">
        <title>Draft Whole-Genome sequence of Marichromatium bheemlicum DSM 18632, type strain.</title>
        <authorList>
            <person name="Kyndt J.A."/>
            <person name="Meyer T.E."/>
        </authorList>
    </citation>
    <scope>NUCLEOTIDE SEQUENCE [LARGE SCALE GENOMIC DNA]</scope>
    <source>
        <strain evidence="1 2">DSM 18632</strain>
    </source>
</reference>